<comment type="similarity">
    <text evidence="1">Belongs to the F420H(2)-dependent quinone reductase family.</text>
</comment>
<dbReference type="InterPro" id="IPR004378">
    <property type="entry name" value="F420H2_quin_Rdtase"/>
</dbReference>
<accession>A0ABR7WID2</accession>
<evidence type="ECO:0000313" key="3">
    <source>
        <dbReference type="EMBL" id="MBD1321537.1"/>
    </source>
</evidence>
<protein>
    <submittedName>
        <fullName evidence="3">Nitroreductase family deazaflavin-dependent oxidoreductase</fullName>
    </submittedName>
</protein>
<comment type="caution">
    <text evidence="3">The sequence shown here is derived from an EMBL/GenBank/DDBJ whole genome shotgun (WGS) entry which is preliminary data.</text>
</comment>
<reference evidence="3 4" key="1">
    <citation type="submission" date="2020-09" db="EMBL/GenBank/DDBJ databases">
        <title>Novel species in genus Gordonia.</title>
        <authorList>
            <person name="Zhang G."/>
        </authorList>
    </citation>
    <scope>NUCLEOTIDE SEQUENCE [LARGE SCALE GENOMIC DNA]</scope>
    <source>
        <strain evidence="3 4">ON-33</strain>
    </source>
</reference>
<dbReference type="NCBIfam" id="TIGR00026">
    <property type="entry name" value="hi_GC_TIGR00026"/>
    <property type="match status" value="1"/>
</dbReference>
<dbReference type="InterPro" id="IPR012349">
    <property type="entry name" value="Split_barrel_FMN-bd"/>
</dbReference>
<dbReference type="PANTHER" id="PTHR39428:SF1">
    <property type="entry name" value="F420H(2)-DEPENDENT QUINONE REDUCTASE RV1261C"/>
    <property type="match status" value="1"/>
</dbReference>
<organism evidence="3 4">
    <name type="scientific">Gordonia hankookensis</name>
    <dbReference type="NCBI Taxonomy" id="589403"/>
    <lineage>
        <taxon>Bacteria</taxon>
        <taxon>Bacillati</taxon>
        <taxon>Actinomycetota</taxon>
        <taxon>Actinomycetes</taxon>
        <taxon>Mycobacteriales</taxon>
        <taxon>Gordoniaceae</taxon>
        <taxon>Gordonia</taxon>
    </lineage>
</organism>
<evidence type="ECO:0000256" key="2">
    <source>
        <dbReference type="ARBA" id="ARBA00049106"/>
    </source>
</evidence>
<dbReference type="Proteomes" id="UP000602395">
    <property type="component" value="Unassembled WGS sequence"/>
</dbReference>
<gene>
    <name evidence="3" type="ORF">IDF66_18305</name>
</gene>
<dbReference type="EMBL" id="JACWMS010000004">
    <property type="protein sequence ID" value="MBD1321537.1"/>
    <property type="molecule type" value="Genomic_DNA"/>
</dbReference>
<evidence type="ECO:0000256" key="1">
    <source>
        <dbReference type="ARBA" id="ARBA00008710"/>
    </source>
</evidence>
<comment type="catalytic activity">
    <reaction evidence="2">
        <text>oxidized coenzyme F420-(gamma-L-Glu)(n) + a quinol + H(+) = reduced coenzyme F420-(gamma-L-Glu)(n) + a quinone</text>
        <dbReference type="Rhea" id="RHEA:39663"/>
        <dbReference type="Rhea" id="RHEA-COMP:12939"/>
        <dbReference type="Rhea" id="RHEA-COMP:14378"/>
        <dbReference type="ChEBI" id="CHEBI:15378"/>
        <dbReference type="ChEBI" id="CHEBI:24646"/>
        <dbReference type="ChEBI" id="CHEBI:132124"/>
        <dbReference type="ChEBI" id="CHEBI:133980"/>
        <dbReference type="ChEBI" id="CHEBI:139511"/>
    </reaction>
</comment>
<dbReference type="Pfam" id="PF04075">
    <property type="entry name" value="F420H2_quin_red"/>
    <property type="match status" value="1"/>
</dbReference>
<dbReference type="Gene3D" id="2.30.110.10">
    <property type="entry name" value="Electron Transport, Fmn-binding Protein, Chain A"/>
    <property type="match status" value="1"/>
</dbReference>
<keyword evidence="4" id="KW-1185">Reference proteome</keyword>
<proteinExistence type="inferred from homology"/>
<name>A0ABR7WID2_9ACTN</name>
<evidence type="ECO:0000313" key="4">
    <source>
        <dbReference type="Proteomes" id="UP000602395"/>
    </source>
</evidence>
<sequence length="137" mass="15185">MKRRAFVLVNRAMNAVIGRIRPRRFRGADLLILTTTGRKTGTRRTTPLIYMPDGDRWIVVASNGGGDWEPGWWLNLKAGSPAEIAIGDAVTPVRGAEITGAEREQMWTTLNENVFDFQGYQDQVSRTIAVVALTPVS</sequence>
<dbReference type="RefSeq" id="WP_190268096.1">
    <property type="nucleotide sequence ID" value="NZ_BAABAD010000002.1"/>
</dbReference>
<dbReference type="PANTHER" id="PTHR39428">
    <property type="entry name" value="F420H(2)-DEPENDENT QUINONE REDUCTASE RV1261C"/>
    <property type="match status" value="1"/>
</dbReference>